<reference evidence="1 2" key="1">
    <citation type="submission" date="2018-08" db="EMBL/GenBank/DDBJ databases">
        <title>Streptomyces NEAU-D10 sp. nov., a novel Actinomycete isolated from soil.</title>
        <authorList>
            <person name="Jin L."/>
        </authorList>
    </citation>
    <scope>NUCLEOTIDE SEQUENCE [LARGE SCALE GENOMIC DNA]</scope>
    <source>
        <strain evidence="1 2">NEAU-D10</strain>
    </source>
</reference>
<evidence type="ECO:0000313" key="2">
    <source>
        <dbReference type="Proteomes" id="UP000262477"/>
    </source>
</evidence>
<dbReference type="EMBL" id="QUAC01000068">
    <property type="protein sequence ID" value="REK90599.1"/>
    <property type="molecule type" value="Genomic_DNA"/>
</dbReference>
<gene>
    <name evidence="1" type="ORF">DY245_09340</name>
</gene>
<organism evidence="1 2">
    <name type="scientific">Streptomyces inhibens</name>
    <dbReference type="NCBI Taxonomy" id="2293571"/>
    <lineage>
        <taxon>Bacteria</taxon>
        <taxon>Bacillati</taxon>
        <taxon>Actinomycetota</taxon>
        <taxon>Actinomycetes</taxon>
        <taxon>Kitasatosporales</taxon>
        <taxon>Streptomycetaceae</taxon>
        <taxon>Streptomyces</taxon>
    </lineage>
</organism>
<sequence length="145" mass="15903">MPSRSADIDFTFTREVTVRATVDALAAAGWSLKEPLGISYVVNDNDMFDWQSTTSDRAQEVLTLLDAPENADYHVAVCVHHVRADTGGQLLFVPRCTACSFSPTINRRSLPGSPAFTDVGWYLHTLVPPLLAVGLEGYEAWDIGF</sequence>
<dbReference type="AlphaFoldDB" id="A0A371Q7G2"/>
<dbReference type="RefSeq" id="WP_128505475.1">
    <property type="nucleotide sequence ID" value="NZ_QUAC01000068.1"/>
</dbReference>
<dbReference type="OrthoDB" id="3530730at2"/>
<keyword evidence="2" id="KW-1185">Reference proteome</keyword>
<protein>
    <submittedName>
        <fullName evidence="1">Uncharacterized protein</fullName>
    </submittedName>
</protein>
<accession>A0A371Q7G2</accession>
<proteinExistence type="predicted"/>
<comment type="caution">
    <text evidence="1">The sequence shown here is derived from an EMBL/GenBank/DDBJ whole genome shotgun (WGS) entry which is preliminary data.</text>
</comment>
<evidence type="ECO:0000313" key="1">
    <source>
        <dbReference type="EMBL" id="REK90599.1"/>
    </source>
</evidence>
<name>A0A371Q7G2_STRIH</name>
<dbReference type="Proteomes" id="UP000262477">
    <property type="component" value="Unassembled WGS sequence"/>
</dbReference>